<reference evidence="1 2" key="1">
    <citation type="journal article" date="2013" name="Proc. Natl. Acad. Sci. U.S.A.">
        <title>The king cobra genome reveals dynamic gene evolution and adaptation in the snake venom system.</title>
        <authorList>
            <person name="Vonk F.J."/>
            <person name="Casewell N.R."/>
            <person name="Henkel C.V."/>
            <person name="Heimberg A.M."/>
            <person name="Jansen H.J."/>
            <person name="McCleary R.J."/>
            <person name="Kerkkamp H.M."/>
            <person name="Vos R.A."/>
            <person name="Guerreiro I."/>
            <person name="Calvete J.J."/>
            <person name="Wuster W."/>
            <person name="Woods A.E."/>
            <person name="Logan J.M."/>
            <person name="Harrison R.A."/>
            <person name="Castoe T.A."/>
            <person name="de Koning A.P."/>
            <person name="Pollock D.D."/>
            <person name="Yandell M."/>
            <person name="Calderon D."/>
            <person name="Renjifo C."/>
            <person name="Currier R.B."/>
            <person name="Salgado D."/>
            <person name="Pla D."/>
            <person name="Sanz L."/>
            <person name="Hyder A.S."/>
            <person name="Ribeiro J.M."/>
            <person name="Arntzen J.W."/>
            <person name="van den Thillart G.E."/>
            <person name="Boetzer M."/>
            <person name="Pirovano W."/>
            <person name="Dirks R.P."/>
            <person name="Spaink H.P."/>
            <person name="Duboule D."/>
            <person name="McGlinn E."/>
            <person name="Kini R.M."/>
            <person name="Richardson M.K."/>
        </authorList>
    </citation>
    <scope>NUCLEOTIDE SEQUENCE</scope>
    <source>
        <tissue evidence="1">Blood</tissue>
    </source>
</reference>
<dbReference type="SUPFAM" id="SSF48726">
    <property type="entry name" value="Immunoglobulin"/>
    <property type="match status" value="1"/>
</dbReference>
<feature type="non-terminal residue" evidence="1">
    <location>
        <position position="104"/>
    </location>
</feature>
<gene>
    <name evidence="1" type="ORF">L345_18016</name>
</gene>
<sequence length="104" mass="11971">MAAPQEPMITTQRVLVPPLPRDEIVYCKWSRGISSSTMQEIGTRYRRPIYGTSEGPQYMGREFIYQNCTLCIKQLRREDSKLYELIEGAPGIYSIGYVWLSVTS</sequence>
<organism evidence="1 2">
    <name type="scientific">Ophiophagus hannah</name>
    <name type="common">King cobra</name>
    <name type="synonym">Naja hannah</name>
    <dbReference type="NCBI Taxonomy" id="8665"/>
    <lineage>
        <taxon>Eukaryota</taxon>
        <taxon>Metazoa</taxon>
        <taxon>Chordata</taxon>
        <taxon>Craniata</taxon>
        <taxon>Vertebrata</taxon>
        <taxon>Euteleostomi</taxon>
        <taxon>Lepidosauria</taxon>
        <taxon>Squamata</taxon>
        <taxon>Bifurcata</taxon>
        <taxon>Unidentata</taxon>
        <taxon>Episquamata</taxon>
        <taxon>Toxicofera</taxon>
        <taxon>Serpentes</taxon>
        <taxon>Colubroidea</taxon>
        <taxon>Elapidae</taxon>
        <taxon>Elapinae</taxon>
        <taxon>Ophiophagus</taxon>
    </lineage>
</organism>
<dbReference type="InterPro" id="IPR036179">
    <property type="entry name" value="Ig-like_dom_sf"/>
</dbReference>
<name>V8N3N5_OPHHA</name>
<feature type="non-terminal residue" evidence="1">
    <location>
        <position position="1"/>
    </location>
</feature>
<dbReference type="EMBL" id="AZIM01030416">
    <property type="protein sequence ID" value="ETE56273.1"/>
    <property type="molecule type" value="Genomic_DNA"/>
</dbReference>
<keyword evidence="2" id="KW-1185">Reference proteome</keyword>
<comment type="caution">
    <text evidence="1">The sequence shown here is derived from an EMBL/GenBank/DDBJ whole genome shotgun (WGS) entry which is preliminary data.</text>
</comment>
<dbReference type="AlphaFoldDB" id="V8N3N5"/>
<dbReference type="Gene3D" id="2.60.40.10">
    <property type="entry name" value="Immunoglobulins"/>
    <property type="match status" value="1"/>
</dbReference>
<evidence type="ECO:0000313" key="1">
    <source>
        <dbReference type="EMBL" id="ETE56273.1"/>
    </source>
</evidence>
<dbReference type="Proteomes" id="UP000018936">
    <property type="component" value="Unassembled WGS sequence"/>
</dbReference>
<dbReference type="InterPro" id="IPR013783">
    <property type="entry name" value="Ig-like_fold"/>
</dbReference>
<dbReference type="OrthoDB" id="6353782at2759"/>
<accession>V8N3N5</accession>
<proteinExistence type="predicted"/>
<evidence type="ECO:0000313" key="2">
    <source>
        <dbReference type="Proteomes" id="UP000018936"/>
    </source>
</evidence>
<protein>
    <submittedName>
        <fullName evidence="1">Uncharacterized protein</fullName>
    </submittedName>
</protein>